<dbReference type="Pfam" id="PF01975">
    <property type="entry name" value="SurE"/>
    <property type="match status" value="1"/>
</dbReference>
<evidence type="ECO:0000259" key="4">
    <source>
        <dbReference type="Pfam" id="PF01975"/>
    </source>
</evidence>
<dbReference type="InterPro" id="IPR030048">
    <property type="entry name" value="SurE"/>
</dbReference>
<feature type="domain" description="Survival protein SurE-like phosphatase/nucleotidase" evidence="4">
    <location>
        <begin position="13"/>
        <end position="145"/>
    </location>
</feature>
<dbReference type="PANTHER" id="PTHR30457:SF0">
    <property type="entry name" value="PHOSPHATASE, PUTATIVE (AFU_ORTHOLOGUE AFUA_4G01070)-RELATED"/>
    <property type="match status" value="1"/>
</dbReference>
<keyword evidence="2" id="KW-0479">Metal-binding</keyword>
<dbReference type="OrthoDB" id="202825at2759"/>
<dbReference type="InterPro" id="IPR002828">
    <property type="entry name" value="SurE-like_Pase/nucleotidase"/>
</dbReference>
<evidence type="ECO:0000313" key="6">
    <source>
        <dbReference type="Proteomes" id="UP000265515"/>
    </source>
</evidence>
<dbReference type="SUPFAM" id="SSF64167">
    <property type="entry name" value="SurE-like"/>
    <property type="match status" value="1"/>
</dbReference>
<name>A0A388LV28_CHABU</name>
<evidence type="ECO:0000256" key="3">
    <source>
        <dbReference type="ARBA" id="ARBA00022801"/>
    </source>
</evidence>
<dbReference type="Gene3D" id="3.40.1210.10">
    <property type="entry name" value="Survival protein SurE-like phosphatase/nucleotidase"/>
    <property type="match status" value="1"/>
</dbReference>
<dbReference type="EMBL" id="BFEA01000548">
    <property type="protein sequence ID" value="GBG86115.1"/>
    <property type="molecule type" value="Genomic_DNA"/>
</dbReference>
<keyword evidence="6" id="KW-1185">Reference proteome</keyword>
<dbReference type="PANTHER" id="PTHR30457">
    <property type="entry name" value="5'-NUCLEOTIDASE SURE"/>
    <property type="match status" value="1"/>
</dbReference>
<dbReference type="GO" id="GO:0008252">
    <property type="term" value="F:nucleotidase activity"/>
    <property type="evidence" value="ECO:0007669"/>
    <property type="project" value="InterPro"/>
</dbReference>
<dbReference type="Gramene" id="GBG86115">
    <property type="protein sequence ID" value="GBG86115"/>
    <property type="gene ID" value="CBR_g41018"/>
</dbReference>
<dbReference type="Proteomes" id="UP000265515">
    <property type="component" value="Unassembled WGS sequence"/>
</dbReference>
<organism evidence="5 6">
    <name type="scientific">Chara braunii</name>
    <name type="common">Braun's stonewort</name>
    <dbReference type="NCBI Taxonomy" id="69332"/>
    <lineage>
        <taxon>Eukaryota</taxon>
        <taxon>Viridiplantae</taxon>
        <taxon>Streptophyta</taxon>
        <taxon>Charophyceae</taxon>
        <taxon>Charales</taxon>
        <taxon>Characeae</taxon>
        <taxon>Chara</taxon>
    </lineage>
</organism>
<evidence type="ECO:0000256" key="1">
    <source>
        <dbReference type="ARBA" id="ARBA00011062"/>
    </source>
</evidence>
<evidence type="ECO:0000313" key="5">
    <source>
        <dbReference type="EMBL" id="GBG86115.1"/>
    </source>
</evidence>
<dbReference type="GO" id="GO:0046872">
    <property type="term" value="F:metal ion binding"/>
    <property type="evidence" value="ECO:0007669"/>
    <property type="project" value="UniProtKB-KW"/>
</dbReference>
<sequence length="146" mass="14783">MASSGSDNGLPIVLVTNDDGSTAPGLLALADVLILGGKCQVFVCAPDQERSGVSHSITSGENLLEAGPVGVAKGILGYEVSGSPADCVSLALTSDMFPWKVAPALVLSGINKGCSIGYHMFYSGTVAGAREAVIHGVPAMAISLHW</sequence>
<comment type="caution">
    <text evidence="5">The sequence shown here is derived from an EMBL/GenBank/DDBJ whole genome shotgun (WGS) entry which is preliminary data.</text>
</comment>
<accession>A0A388LV28</accession>
<dbReference type="InterPro" id="IPR036523">
    <property type="entry name" value="SurE-like_sf"/>
</dbReference>
<dbReference type="OMA" id="FALCKEM"/>
<gene>
    <name evidence="5" type="ORF">CBR_g41018</name>
</gene>
<protein>
    <recommendedName>
        <fullName evidence="4">Survival protein SurE-like phosphatase/nucleotidase domain-containing protein</fullName>
    </recommendedName>
</protein>
<keyword evidence="3" id="KW-0378">Hydrolase</keyword>
<comment type="similarity">
    <text evidence="1">Belongs to the SurE nucleotidase family.</text>
</comment>
<evidence type="ECO:0000256" key="2">
    <source>
        <dbReference type="ARBA" id="ARBA00022723"/>
    </source>
</evidence>
<proteinExistence type="inferred from homology"/>
<reference evidence="5 6" key="1">
    <citation type="journal article" date="2018" name="Cell">
        <title>The Chara Genome: Secondary Complexity and Implications for Plant Terrestrialization.</title>
        <authorList>
            <person name="Nishiyama T."/>
            <person name="Sakayama H."/>
            <person name="Vries J.D."/>
            <person name="Buschmann H."/>
            <person name="Saint-Marcoux D."/>
            <person name="Ullrich K.K."/>
            <person name="Haas F.B."/>
            <person name="Vanderstraeten L."/>
            <person name="Becker D."/>
            <person name="Lang D."/>
            <person name="Vosolsobe S."/>
            <person name="Rombauts S."/>
            <person name="Wilhelmsson P.K.I."/>
            <person name="Janitza P."/>
            <person name="Kern R."/>
            <person name="Heyl A."/>
            <person name="Rumpler F."/>
            <person name="Villalobos L.I.A.C."/>
            <person name="Clay J.M."/>
            <person name="Skokan R."/>
            <person name="Toyoda A."/>
            <person name="Suzuki Y."/>
            <person name="Kagoshima H."/>
            <person name="Schijlen E."/>
            <person name="Tajeshwar N."/>
            <person name="Catarino B."/>
            <person name="Hetherington A.J."/>
            <person name="Saltykova A."/>
            <person name="Bonnot C."/>
            <person name="Breuninger H."/>
            <person name="Symeonidi A."/>
            <person name="Radhakrishnan G.V."/>
            <person name="Van Nieuwerburgh F."/>
            <person name="Deforce D."/>
            <person name="Chang C."/>
            <person name="Karol K.G."/>
            <person name="Hedrich R."/>
            <person name="Ulvskov P."/>
            <person name="Glockner G."/>
            <person name="Delwiche C.F."/>
            <person name="Petrasek J."/>
            <person name="Van de Peer Y."/>
            <person name="Friml J."/>
            <person name="Beilby M."/>
            <person name="Dolan L."/>
            <person name="Kohara Y."/>
            <person name="Sugano S."/>
            <person name="Fujiyama A."/>
            <person name="Delaux P.-M."/>
            <person name="Quint M."/>
            <person name="TheiBen G."/>
            <person name="Hagemann M."/>
            <person name="Harholt J."/>
            <person name="Dunand C."/>
            <person name="Zachgo S."/>
            <person name="Langdale J."/>
            <person name="Maumus F."/>
            <person name="Straeten D.V.D."/>
            <person name="Gould S.B."/>
            <person name="Rensing S.A."/>
        </authorList>
    </citation>
    <scope>NUCLEOTIDE SEQUENCE [LARGE SCALE GENOMIC DNA]</scope>
    <source>
        <strain evidence="5 6">S276</strain>
    </source>
</reference>
<dbReference type="AlphaFoldDB" id="A0A388LV28"/>
<dbReference type="STRING" id="69332.A0A388LV28"/>